<keyword evidence="8" id="KW-0472">Membrane</keyword>
<protein>
    <recommendedName>
        <fullName evidence="11">Amino acid transporter transmembrane domain-containing protein</fullName>
    </recommendedName>
</protein>
<organism evidence="12 13">
    <name type="scientific">Populus trichocarpa</name>
    <name type="common">Western balsam poplar</name>
    <name type="synonym">Populus balsamifera subsp. trichocarpa</name>
    <dbReference type="NCBI Taxonomy" id="3694"/>
    <lineage>
        <taxon>Eukaryota</taxon>
        <taxon>Viridiplantae</taxon>
        <taxon>Streptophyta</taxon>
        <taxon>Embryophyta</taxon>
        <taxon>Tracheophyta</taxon>
        <taxon>Spermatophyta</taxon>
        <taxon>Magnoliopsida</taxon>
        <taxon>eudicotyledons</taxon>
        <taxon>Gunneridae</taxon>
        <taxon>Pentapetalae</taxon>
        <taxon>rosids</taxon>
        <taxon>fabids</taxon>
        <taxon>Malpighiales</taxon>
        <taxon>Salicaceae</taxon>
        <taxon>Saliceae</taxon>
        <taxon>Populus</taxon>
    </lineage>
</organism>
<evidence type="ECO:0000256" key="7">
    <source>
        <dbReference type="ARBA" id="ARBA00022989"/>
    </source>
</evidence>
<dbReference type="GO" id="GO:0003333">
    <property type="term" value="P:amino acid transmembrane transport"/>
    <property type="evidence" value="ECO:0000318"/>
    <property type="project" value="GO_Central"/>
</dbReference>
<sequence length="453" mass="51062">MEADDVSDLFVEGKGIPWDKQDPEAPKSISAERIMSVHCSSNYIYGKRGVYKDTKLQERGGRILEKDGIVYCIMQLITVLESNLHLYYKKGKGNAIKEFGSLFEELTGNEFEPWEREKKFKKKRLSFYPIDMDDGVDARHGGLRLRQLGVAAVHRRLEPKIAYFMKILCSREIYRYAMMEKGCDSPDLPMGMLSNFHMERCEDVLLWFVEAGKSTKETGQKAEAGAAAFETVRDINVAPRLIGDMSGSALDDPLSDRYMNWAAQFRVGDIDYGVSVENIFPVEPSACPPLVEIKKLPNKVVLWCGTRSSNMLRHLQKGFLPSVCSLPVPGDFCSDAAAEAGRYGFTAVDRPEGFLALAVASLGDQVIKVESPLETGYKVMLERKTTDESEHFLWKDDIKVPCGRLIPSVHKDSPLEYNEYAIYDPKQLFLYWHKAQSLYGGEIYLATGSHSLL</sequence>
<evidence type="ECO:0000256" key="8">
    <source>
        <dbReference type="ARBA" id="ARBA00023136"/>
    </source>
</evidence>
<dbReference type="EMBL" id="CM009293">
    <property type="protein sequence ID" value="PNT41900.2"/>
    <property type="molecule type" value="Genomic_DNA"/>
</dbReference>
<dbReference type="AlphaFoldDB" id="A0A2K2AWK2"/>
<evidence type="ECO:0000259" key="11">
    <source>
        <dbReference type="Pfam" id="PF01490"/>
    </source>
</evidence>
<dbReference type="InParanoid" id="A0A2K2AWK2"/>
<keyword evidence="6" id="KW-0029">Amino-acid transport</keyword>
<dbReference type="PANTHER" id="PTHR48017">
    <property type="entry name" value="OS05G0424000 PROTEIN-RELATED"/>
    <property type="match status" value="1"/>
</dbReference>
<name>A0A2K2AWK2_POPTR</name>
<comment type="subcellular location">
    <subcellularLocation>
        <location evidence="1">Endomembrane system</location>
        <topology evidence="1">Multi-pass membrane protein</topology>
    </subcellularLocation>
</comment>
<keyword evidence="5" id="KW-0769">Symport</keyword>
<dbReference type="Proteomes" id="UP000006729">
    <property type="component" value="Chromosome 4"/>
</dbReference>
<comment type="caution">
    <text evidence="12">The sequence shown here is derived from an EMBL/GenBank/DDBJ whole genome shotgun (WGS) entry which is preliminary data.</text>
</comment>
<evidence type="ECO:0000256" key="5">
    <source>
        <dbReference type="ARBA" id="ARBA00022847"/>
    </source>
</evidence>
<accession>A0A2K2AWK2</accession>
<keyword evidence="3" id="KW-0813">Transport</keyword>
<evidence type="ECO:0000256" key="10">
    <source>
        <dbReference type="ARBA" id="ARBA00045588"/>
    </source>
</evidence>
<evidence type="ECO:0000256" key="2">
    <source>
        <dbReference type="ARBA" id="ARBA00005590"/>
    </source>
</evidence>
<dbReference type="GO" id="GO:0012505">
    <property type="term" value="C:endomembrane system"/>
    <property type="evidence" value="ECO:0007669"/>
    <property type="project" value="UniProtKB-SubCell"/>
</dbReference>
<dbReference type="Pfam" id="PF01490">
    <property type="entry name" value="Aa_trans"/>
    <property type="match status" value="1"/>
</dbReference>
<comment type="function">
    <text evidence="10">Carrier protein involved in proton-driven auxin influx. Mediates the formation of auxin gradient from developing leaves (site of auxin biosynthesis) to tips by contributing to the loading of auxin in vascular tissues and facilitating acropetal (base to tip) auxin transport within inner tissues of the root apex, and basipetal (tip to base) auxin transport within outer tissues of the root apex. May be involved in lateral roots and nodules formation.</text>
</comment>
<dbReference type="InterPro" id="IPR013057">
    <property type="entry name" value="AA_transpt_TM"/>
</dbReference>
<reference evidence="12 13" key="1">
    <citation type="journal article" date="2006" name="Science">
        <title>The genome of black cottonwood, Populus trichocarpa (Torr. &amp; Gray).</title>
        <authorList>
            <person name="Tuskan G.A."/>
            <person name="Difazio S."/>
            <person name="Jansson S."/>
            <person name="Bohlmann J."/>
            <person name="Grigoriev I."/>
            <person name="Hellsten U."/>
            <person name="Putnam N."/>
            <person name="Ralph S."/>
            <person name="Rombauts S."/>
            <person name="Salamov A."/>
            <person name="Schein J."/>
            <person name="Sterck L."/>
            <person name="Aerts A."/>
            <person name="Bhalerao R.R."/>
            <person name="Bhalerao R.P."/>
            <person name="Blaudez D."/>
            <person name="Boerjan W."/>
            <person name="Brun A."/>
            <person name="Brunner A."/>
            <person name="Busov V."/>
            <person name="Campbell M."/>
            <person name="Carlson J."/>
            <person name="Chalot M."/>
            <person name="Chapman J."/>
            <person name="Chen G.L."/>
            <person name="Cooper D."/>
            <person name="Coutinho P.M."/>
            <person name="Couturier J."/>
            <person name="Covert S."/>
            <person name="Cronk Q."/>
            <person name="Cunningham R."/>
            <person name="Davis J."/>
            <person name="Degroeve S."/>
            <person name="Dejardin A."/>
            <person name="Depamphilis C."/>
            <person name="Detter J."/>
            <person name="Dirks B."/>
            <person name="Dubchak I."/>
            <person name="Duplessis S."/>
            <person name="Ehlting J."/>
            <person name="Ellis B."/>
            <person name="Gendler K."/>
            <person name="Goodstein D."/>
            <person name="Gribskov M."/>
            <person name="Grimwood J."/>
            <person name="Groover A."/>
            <person name="Gunter L."/>
            <person name="Hamberger B."/>
            <person name="Heinze B."/>
            <person name="Helariutta Y."/>
            <person name="Henrissat B."/>
            <person name="Holligan D."/>
            <person name="Holt R."/>
            <person name="Huang W."/>
            <person name="Islam-Faridi N."/>
            <person name="Jones S."/>
            <person name="Jones-Rhoades M."/>
            <person name="Jorgensen R."/>
            <person name="Joshi C."/>
            <person name="Kangasjarvi J."/>
            <person name="Karlsson J."/>
            <person name="Kelleher C."/>
            <person name="Kirkpatrick R."/>
            <person name="Kirst M."/>
            <person name="Kohler A."/>
            <person name="Kalluri U."/>
            <person name="Larimer F."/>
            <person name="Leebens-Mack J."/>
            <person name="Leple J.C."/>
            <person name="Locascio P."/>
            <person name="Lou Y."/>
            <person name="Lucas S."/>
            <person name="Martin F."/>
            <person name="Montanini B."/>
            <person name="Napoli C."/>
            <person name="Nelson D.R."/>
            <person name="Nelson C."/>
            <person name="Nieminen K."/>
            <person name="Nilsson O."/>
            <person name="Pereda V."/>
            <person name="Peter G."/>
            <person name="Philippe R."/>
            <person name="Pilate G."/>
            <person name="Poliakov A."/>
            <person name="Razumovskaya J."/>
            <person name="Richardson P."/>
            <person name="Rinaldi C."/>
            <person name="Ritland K."/>
            <person name="Rouze P."/>
            <person name="Ryaboy D."/>
            <person name="Schmutz J."/>
            <person name="Schrader J."/>
            <person name="Segerman B."/>
            <person name="Shin H."/>
            <person name="Siddiqui A."/>
            <person name="Sterky F."/>
            <person name="Terry A."/>
            <person name="Tsai C.J."/>
            <person name="Uberbacher E."/>
            <person name="Unneberg P."/>
            <person name="Vahala J."/>
            <person name="Wall K."/>
            <person name="Wessler S."/>
            <person name="Yang G."/>
            <person name="Yin T."/>
            <person name="Douglas C."/>
            <person name="Marra M."/>
            <person name="Sandberg G."/>
            <person name="Van de Peer Y."/>
            <person name="Rokhsar D."/>
        </authorList>
    </citation>
    <scope>NUCLEOTIDE SEQUENCE [LARGE SCALE GENOMIC DNA]</scope>
    <source>
        <strain evidence="13">cv. Nisqually</strain>
    </source>
</reference>
<keyword evidence="13" id="KW-1185">Reference proteome</keyword>
<evidence type="ECO:0000256" key="6">
    <source>
        <dbReference type="ARBA" id="ARBA00022970"/>
    </source>
</evidence>
<evidence type="ECO:0000256" key="9">
    <source>
        <dbReference type="ARBA" id="ARBA00023294"/>
    </source>
</evidence>
<evidence type="ECO:0000256" key="4">
    <source>
        <dbReference type="ARBA" id="ARBA00022692"/>
    </source>
</evidence>
<keyword evidence="9" id="KW-0927">Auxin signaling pathway</keyword>
<keyword evidence="7" id="KW-1133">Transmembrane helix</keyword>
<dbReference type="GO" id="GO:0015171">
    <property type="term" value="F:amino acid transmembrane transporter activity"/>
    <property type="evidence" value="ECO:0000318"/>
    <property type="project" value="GO_Central"/>
</dbReference>
<evidence type="ECO:0000256" key="1">
    <source>
        <dbReference type="ARBA" id="ARBA00004127"/>
    </source>
</evidence>
<dbReference type="STRING" id="3694.A0A2K2AWK2"/>
<comment type="similarity">
    <text evidence="2">Belongs to the amino acid/polyamine transporter 2 family. Amino acid/auxin permease (AAAP) (TC 2.A.18.1) subfamily.</text>
</comment>
<evidence type="ECO:0000313" key="12">
    <source>
        <dbReference type="EMBL" id="PNT41900.2"/>
    </source>
</evidence>
<evidence type="ECO:0000256" key="3">
    <source>
        <dbReference type="ARBA" id="ARBA00022448"/>
    </source>
</evidence>
<keyword evidence="4" id="KW-0812">Transmembrane</keyword>
<dbReference type="GO" id="GO:0009734">
    <property type="term" value="P:auxin-activated signaling pathway"/>
    <property type="evidence" value="ECO:0007669"/>
    <property type="project" value="UniProtKB-KW"/>
</dbReference>
<dbReference type="GO" id="GO:0016020">
    <property type="term" value="C:membrane"/>
    <property type="evidence" value="ECO:0000318"/>
    <property type="project" value="GO_Central"/>
</dbReference>
<evidence type="ECO:0000313" key="13">
    <source>
        <dbReference type="Proteomes" id="UP000006729"/>
    </source>
</evidence>
<dbReference type="GO" id="GO:0015293">
    <property type="term" value="F:symporter activity"/>
    <property type="evidence" value="ECO:0007669"/>
    <property type="project" value="UniProtKB-KW"/>
</dbReference>
<proteinExistence type="inferred from homology"/>
<gene>
    <name evidence="12" type="ORF">POPTR_004G184100v4</name>
</gene>